<name>A0AA37PZ33_9MYCO</name>
<sequence>MPAASGWWKPVDKPETNEGIRRGYSMADNSRTAGTRSECDGRIDAPTLSEGDVEIVVPENYRLRHEANRALVHVILAVRDRMLGSGRGVA</sequence>
<accession>A0AA37PZ33</accession>
<feature type="compositionally biased region" description="Basic and acidic residues" evidence="1">
    <location>
        <begin position="10"/>
        <end position="21"/>
    </location>
</feature>
<dbReference type="Proteomes" id="UP001165663">
    <property type="component" value="Unassembled WGS sequence"/>
</dbReference>
<protein>
    <submittedName>
        <fullName evidence="2">Uncharacterized protein</fullName>
    </submittedName>
</protein>
<feature type="region of interest" description="Disordered" evidence="1">
    <location>
        <begin position="1"/>
        <end position="45"/>
    </location>
</feature>
<evidence type="ECO:0000313" key="2">
    <source>
        <dbReference type="EMBL" id="GLB83127.1"/>
    </source>
</evidence>
<organism evidence="2 3">
    <name type="scientific">Mycobacterium kiyosense</name>
    <dbReference type="NCBI Taxonomy" id="2871094"/>
    <lineage>
        <taxon>Bacteria</taxon>
        <taxon>Bacillati</taxon>
        <taxon>Actinomycetota</taxon>
        <taxon>Actinomycetes</taxon>
        <taxon>Mycobacteriales</taxon>
        <taxon>Mycobacteriaceae</taxon>
        <taxon>Mycobacterium</taxon>
    </lineage>
</organism>
<evidence type="ECO:0000313" key="3">
    <source>
        <dbReference type="Proteomes" id="UP001165663"/>
    </source>
</evidence>
<proteinExistence type="predicted"/>
<reference evidence="2" key="1">
    <citation type="submission" date="2022-07" db="EMBL/GenBank/DDBJ databases">
        <title>Mycobacterium kiyosense sp. nov., scotochromogenic slow-glowing species isolated from respiratory specimens.</title>
        <authorList>
            <person name="Fukano H."/>
            <person name="Kazumi Y."/>
            <person name="Sakagami N."/>
            <person name="Ato M."/>
            <person name="Mitarai S."/>
            <person name="Hoshino Y."/>
        </authorList>
    </citation>
    <scope>NUCLEOTIDE SEQUENCE</scope>
    <source>
        <strain evidence="2">SRL2020-028</strain>
    </source>
</reference>
<gene>
    <name evidence="2" type="ORF">SRL2020028_23830</name>
</gene>
<dbReference type="AlphaFoldDB" id="A0AA37PZ33"/>
<dbReference type="EMBL" id="BRXE01000021">
    <property type="protein sequence ID" value="GLB83127.1"/>
    <property type="molecule type" value="Genomic_DNA"/>
</dbReference>
<comment type="caution">
    <text evidence="2">The sequence shown here is derived from an EMBL/GenBank/DDBJ whole genome shotgun (WGS) entry which is preliminary data.</text>
</comment>
<evidence type="ECO:0000256" key="1">
    <source>
        <dbReference type="SAM" id="MobiDB-lite"/>
    </source>
</evidence>